<evidence type="ECO:0000313" key="3">
    <source>
        <dbReference type="EMBL" id="MBK3333367.1"/>
    </source>
</evidence>
<sequence>MLIFCFTLSFAFFAYSQERVIIEKRGDHYHVESFYLPETTDQKPSYKKHYRKKSVKKERYYIAKEKGKVFHRPSCRFGKKIKHKVIFKSRKKAIKAGFRPCRVCKP</sequence>
<keyword evidence="1" id="KW-0010">Activator</keyword>
<dbReference type="InterPro" id="IPR004026">
    <property type="entry name" value="Ada_DNA_repair_Zn-bd"/>
</dbReference>
<keyword evidence="4" id="KW-1185">Reference proteome</keyword>
<feature type="domain" description="Ada DNA repair metal-binding" evidence="2">
    <location>
        <begin position="53"/>
        <end position="106"/>
    </location>
</feature>
<protein>
    <recommendedName>
        <fullName evidence="2">Ada DNA repair metal-binding domain-containing protein</fullName>
    </recommendedName>
</protein>
<dbReference type="EMBL" id="JAACYA010000002">
    <property type="protein sequence ID" value="MBK3333367.1"/>
    <property type="molecule type" value="Genomic_DNA"/>
</dbReference>
<dbReference type="RefSeq" id="WP_200674983.1">
    <property type="nucleotide sequence ID" value="NZ_JAACYA010000002.1"/>
</dbReference>
<dbReference type="InterPro" id="IPR035451">
    <property type="entry name" value="Ada-like_dom_sf"/>
</dbReference>
<dbReference type="Proteomes" id="UP000772812">
    <property type="component" value="Unassembled WGS sequence"/>
</dbReference>
<dbReference type="Gene3D" id="3.40.10.10">
    <property type="entry name" value="DNA Methylphosphotriester Repair Domain"/>
    <property type="match status" value="1"/>
</dbReference>
<evidence type="ECO:0000259" key="2">
    <source>
        <dbReference type="Pfam" id="PF02805"/>
    </source>
</evidence>
<evidence type="ECO:0000313" key="4">
    <source>
        <dbReference type="Proteomes" id="UP000772812"/>
    </source>
</evidence>
<name>A0ABS1GKB2_9AQUI</name>
<evidence type="ECO:0000256" key="1">
    <source>
        <dbReference type="ARBA" id="ARBA00023159"/>
    </source>
</evidence>
<comment type="caution">
    <text evidence="3">The sequence shown here is derived from an EMBL/GenBank/DDBJ whole genome shotgun (WGS) entry which is preliminary data.</text>
</comment>
<dbReference type="SUPFAM" id="SSF57884">
    <property type="entry name" value="Ada DNA repair protein, N-terminal domain (N-Ada 10)"/>
    <property type="match status" value="1"/>
</dbReference>
<proteinExistence type="predicted"/>
<accession>A0ABS1GKB2</accession>
<gene>
    <name evidence="3" type="ORF">GWK41_09835</name>
</gene>
<organism evidence="3 4">
    <name type="scientific">Persephonella atlantica</name>
    <dbReference type="NCBI Taxonomy" id="2699429"/>
    <lineage>
        <taxon>Bacteria</taxon>
        <taxon>Pseudomonadati</taxon>
        <taxon>Aquificota</taxon>
        <taxon>Aquificia</taxon>
        <taxon>Aquificales</taxon>
        <taxon>Hydrogenothermaceae</taxon>
        <taxon>Persephonella</taxon>
    </lineage>
</organism>
<reference evidence="3 4" key="1">
    <citation type="journal article" date="2021" name="Syst. Appl. Microbiol.">
        <title>Persephonella atlantica sp. nov.: How to adapt to physico-chemical gradients in high temperature hydrothermal habitats.</title>
        <authorList>
            <person name="Francois D.X."/>
            <person name="Godfroy A."/>
            <person name="Mathien C."/>
            <person name="Aube J."/>
            <person name="Cathalot C."/>
            <person name="Lesongeur F."/>
            <person name="L'Haridon S."/>
            <person name="Philippon X."/>
            <person name="Roussel E.G."/>
        </authorList>
    </citation>
    <scope>NUCLEOTIDE SEQUENCE [LARGE SCALE GENOMIC DNA]</scope>
    <source>
        <strain evidence="3 4">MO1340</strain>
    </source>
</reference>
<dbReference type="Pfam" id="PF02805">
    <property type="entry name" value="Ada_Zn_binding"/>
    <property type="match status" value="1"/>
</dbReference>